<sequence length="170" mass="18816">LGIPHATNTTTPRPKAKQEIPLSLSTFLPHFHPPSSRQRPPAPRSLSPLWMATAPNIEMIASSLRSCSLNGGGRRPGRRHRHGHARGAEGSNDSEGVTVELNSDVALPYHWQQCLDIRVRTRPHLYIPSFVPLHNIRIGGIDGRAPPCACVHGRVRSPNHLDINDKRLTR</sequence>
<dbReference type="Gramene" id="AET6Gv20499700.2">
    <property type="protein sequence ID" value="AET6Gv20499700.2"/>
    <property type="gene ID" value="AET6Gv20499700"/>
</dbReference>
<organism evidence="2 3">
    <name type="scientific">Aegilops tauschii subsp. strangulata</name>
    <name type="common">Goatgrass</name>
    <dbReference type="NCBI Taxonomy" id="200361"/>
    <lineage>
        <taxon>Eukaryota</taxon>
        <taxon>Viridiplantae</taxon>
        <taxon>Streptophyta</taxon>
        <taxon>Embryophyta</taxon>
        <taxon>Tracheophyta</taxon>
        <taxon>Spermatophyta</taxon>
        <taxon>Magnoliopsida</taxon>
        <taxon>Liliopsida</taxon>
        <taxon>Poales</taxon>
        <taxon>Poaceae</taxon>
        <taxon>BOP clade</taxon>
        <taxon>Pooideae</taxon>
        <taxon>Triticodae</taxon>
        <taxon>Triticeae</taxon>
        <taxon>Triticinae</taxon>
        <taxon>Aegilops</taxon>
    </lineage>
</organism>
<dbReference type="EnsemblPlants" id="AET6Gv20499700.2">
    <property type="protein sequence ID" value="AET6Gv20499700.2"/>
    <property type="gene ID" value="AET6Gv20499700"/>
</dbReference>
<evidence type="ECO:0000313" key="2">
    <source>
        <dbReference type="EnsemblPlants" id="AET6Gv20499700.2"/>
    </source>
</evidence>
<evidence type="ECO:0000256" key="1">
    <source>
        <dbReference type="SAM" id="MobiDB-lite"/>
    </source>
</evidence>
<name>A0A453NVA0_AEGTS</name>
<feature type="region of interest" description="Disordered" evidence="1">
    <location>
        <begin position="68"/>
        <end position="96"/>
    </location>
</feature>
<feature type="compositionally biased region" description="Low complexity" evidence="1">
    <location>
        <begin position="33"/>
        <end position="48"/>
    </location>
</feature>
<evidence type="ECO:0000313" key="3">
    <source>
        <dbReference type="Proteomes" id="UP000015105"/>
    </source>
</evidence>
<keyword evidence="3" id="KW-1185">Reference proteome</keyword>
<reference evidence="3" key="2">
    <citation type="journal article" date="2017" name="Nat. Plants">
        <title>The Aegilops tauschii genome reveals multiple impacts of transposons.</title>
        <authorList>
            <person name="Zhao G."/>
            <person name="Zou C."/>
            <person name="Li K."/>
            <person name="Wang K."/>
            <person name="Li T."/>
            <person name="Gao L."/>
            <person name="Zhang X."/>
            <person name="Wang H."/>
            <person name="Yang Z."/>
            <person name="Liu X."/>
            <person name="Jiang W."/>
            <person name="Mao L."/>
            <person name="Kong X."/>
            <person name="Jiao Y."/>
            <person name="Jia J."/>
        </authorList>
    </citation>
    <scope>NUCLEOTIDE SEQUENCE [LARGE SCALE GENOMIC DNA]</scope>
    <source>
        <strain evidence="3">cv. AL8/78</strain>
    </source>
</reference>
<accession>A0A453NVA0</accession>
<feature type="compositionally biased region" description="Basic residues" evidence="1">
    <location>
        <begin position="75"/>
        <end position="85"/>
    </location>
</feature>
<reference evidence="2" key="3">
    <citation type="journal article" date="2017" name="Nature">
        <title>Genome sequence of the progenitor of the wheat D genome Aegilops tauschii.</title>
        <authorList>
            <person name="Luo M.C."/>
            <person name="Gu Y.Q."/>
            <person name="Puiu D."/>
            <person name="Wang H."/>
            <person name="Twardziok S.O."/>
            <person name="Deal K.R."/>
            <person name="Huo N."/>
            <person name="Zhu T."/>
            <person name="Wang L."/>
            <person name="Wang Y."/>
            <person name="McGuire P.E."/>
            <person name="Liu S."/>
            <person name="Long H."/>
            <person name="Ramasamy R.K."/>
            <person name="Rodriguez J.C."/>
            <person name="Van S.L."/>
            <person name="Yuan L."/>
            <person name="Wang Z."/>
            <person name="Xia Z."/>
            <person name="Xiao L."/>
            <person name="Anderson O.D."/>
            <person name="Ouyang S."/>
            <person name="Liang Y."/>
            <person name="Zimin A.V."/>
            <person name="Pertea G."/>
            <person name="Qi P."/>
            <person name="Bennetzen J.L."/>
            <person name="Dai X."/>
            <person name="Dawson M.W."/>
            <person name="Muller H.G."/>
            <person name="Kugler K."/>
            <person name="Rivarola-Duarte L."/>
            <person name="Spannagl M."/>
            <person name="Mayer K.F.X."/>
            <person name="Lu F.H."/>
            <person name="Bevan M.W."/>
            <person name="Leroy P."/>
            <person name="Li P."/>
            <person name="You F.M."/>
            <person name="Sun Q."/>
            <person name="Liu Z."/>
            <person name="Lyons E."/>
            <person name="Wicker T."/>
            <person name="Salzberg S.L."/>
            <person name="Devos K.M."/>
            <person name="Dvorak J."/>
        </authorList>
    </citation>
    <scope>NUCLEOTIDE SEQUENCE [LARGE SCALE GENOMIC DNA]</scope>
    <source>
        <strain evidence="2">cv. AL8/78</strain>
    </source>
</reference>
<feature type="region of interest" description="Disordered" evidence="1">
    <location>
        <begin position="26"/>
        <end position="48"/>
    </location>
</feature>
<reference evidence="3" key="1">
    <citation type="journal article" date="2014" name="Science">
        <title>Ancient hybridizations among the ancestral genomes of bread wheat.</title>
        <authorList>
            <consortium name="International Wheat Genome Sequencing Consortium,"/>
            <person name="Marcussen T."/>
            <person name="Sandve S.R."/>
            <person name="Heier L."/>
            <person name="Spannagl M."/>
            <person name="Pfeifer M."/>
            <person name="Jakobsen K.S."/>
            <person name="Wulff B.B."/>
            <person name="Steuernagel B."/>
            <person name="Mayer K.F."/>
            <person name="Olsen O.A."/>
        </authorList>
    </citation>
    <scope>NUCLEOTIDE SEQUENCE [LARGE SCALE GENOMIC DNA]</scope>
    <source>
        <strain evidence="3">cv. AL8/78</strain>
    </source>
</reference>
<dbReference type="AlphaFoldDB" id="A0A453NVA0"/>
<proteinExistence type="predicted"/>
<dbReference type="Proteomes" id="UP000015105">
    <property type="component" value="Chromosome 6D"/>
</dbReference>
<reference evidence="2" key="5">
    <citation type="journal article" date="2021" name="G3 (Bethesda)">
        <title>Aegilops tauschii genome assembly Aet v5.0 features greater sequence contiguity and improved annotation.</title>
        <authorList>
            <person name="Wang L."/>
            <person name="Zhu T."/>
            <person name="Rodriguez J.C."/>
            <person name="Deal K.R."/>
            <person name="Dubcovsky J."/>
            <person name="McGuire P.E."/>
            <person name="Lux T."/>
            <person name="Spannagl M."/>
            <person name="Mayer K.F.X."/>
            <person name="Baldrich P."/>
            <person name="Meyers B.C."/>
            <person name="Huo N."/>
            <person name="Gu Y.Q."/>
            <person name="Zhou H."/>
            <person name="Devos K.M."/>
            <person name="Bennetzen J.L."/>
            <person name="Unver T."/>
            <person name="Budak H."/>
            <person name="Gulick P.J."/>
            <person name="Galiba G."/>
            <person name="Kalapos B."/>
            <person name="Nelson D.R."/>
            <person name="Li P."/>
            <person name="You F.M."/>
            <person name="Luo M.C."/>
            <person name="Dvorak J."/>
        </authorList>
    </citation>
    <scope>NUCLEOTIDE SEQUENCE [LARGE SCALE GENOMIC DNA]</scope>
    <source>
        <strain evidence="2">cv. AL8/78</strain>
    </source>
</reference>
<protein>
    <submittedName>
        <fullName evidence="2">Uncharacterized protein</fullName>
    </submittedName>
</protein>
<reference evidence="2" key="4">
    <citation type="submission" date="2019-03" db="UniProtKB">
        <authorList>
            <consortium name="EnsemblPlants"/>
        </authorList>
    </citation>
    <scope>IDENTIFICATION</scope>
</reference>